<dbReference type="InterPro" id="IPR031304">
    <property type="entry name" value="SLT_2"/>
</dbReference>
<keyword evidence="2" id="KW-0472">Membrane</keyword>
<dbReference type="PANTHER" id="PTHR30163">
    <property type="entry name" value="MEMBRANE-BOUND LYTIC MUREIN TRANSGLYCOSYLASE B"/>
    <property type="match status" value="1"/>
</dbReference>
<feature type="region of interest" description="Disordered" evidence="1">
    <location>
        <begin position="45"/>
        <end position="72"/>
    </location>
</feature>
<dbReference type="Proteomes" id="UP000431744">
    <property type="component" value="Unassembled WGS sequence"/>
</dbReference>
<dbReference type="InterPro" id="IPR023346">
    <property type="entry name" value="Lysozyme-like_dom_sf"/>
</dbReference>
<sequence length="263" mass="27414">MGRMRGKGRTGLALGLATAIGGVGIFAAVGLFSFVNALPDADAADWSEPQSRPSVEFATPAHAPRPAEPAEHPYLADPGWLAQTAAVTGIPERALAAYAAADLRVADELGCAVGWNTLAGIGWVESYHGTIHGSAIDADGVARPSIVGIPLDGTNGTMAIPDTDGGELDGDTEWDRAVGPMQFIPETWYLWGADATGDGHASPHSIDDAALTAAHYLCRLDGTLETENAWIAAIRSYNNTLEYQQRVASAAERYAEDATAVGS</sequence>
<gene>
    <name evidence="4" type="ORF">F8O04_13920</name>
</gene>
<protein>
    <recommendedName>
        <fullName evidence="3">Transglycosylase SLT domain-containing protein</fullName>
    </recommendedName>
</protein>
<feature type="domain" description="Transglycosylase SLT" evidence="3">
    <location>
        <begin position="174"/>
        <end position="236"/>
    </location>
</feature>
<dbReference type="Gene3D" id="1.10.530.10">
    <property type="match status" value="1"/>
</dbReference>
<evidence type="ECO:0000313" key="4">
    <source>
        <dbReference type="EMBL" id="KAB1646826.1"/>
    </source>
</evidence>
<dbReference type="GO" id="GO:0008933">
    <property type="term" value="F:peptidoglycan lytic transglycosylase activity"/>
    <property type="evidence" value="ECO:0007669"/>
    <property type="project" value="TreeGrafter"/>
</dbReference>
<reference evidence="4 5" key="1">
    <citation type="submission" date="2019-09" db="EMBL/GenBank/DDBJ databases">
        <title>Phylogeny of genus Pseudoclavibacter and closely related genus.</title>
        <authorList>
            <person name="Li Y."/>
        </authorList>
    </citation>
    <scope>NUCLEOTIDE SEQUENCE [LARGE SCALE GENOMIC DNA]</scope>
    <source>
        <strain evidence="4 5">EGI 60007</strain>
    </source>
</reference>
<evidence type="ECO:0000256" key="2">
    <source>
        <dbReference type="SAM" id="Phobius"/>
    </source>
</evidence>
<evidence type="ECO:0000259" key="3">
    <source>
        <dbReference type="Pfam" id="PF13406"/>
    </source>
</evidence>
<accession>A0A6H9WJE1</accession>
<keyword evidence="5" id="KW-1185">Reference proteome</keyword>
<feature type="transmembrane region" description="Helical" evidence="2">
    <location>
        <begin position="12"/>
        <end position="35"/>
    </location>
</feature>
<proteinExistence type="predicted"/>
<comment type="caution">
    <text evidence="4">The sequence shown here is derived from an EMBL/GenBank/DDBJ whole genome shotgun (WGS) entry which is preliminary data.</text>
</comment>
<dbReference type="AlphaFoldDB" id="A0A6H9WJE1"/>
<evidence type="ECO:0000313" key="5">
    <source>
        <dbReference type="Proteomes" id="UP000431744"/>
    </source>
</evidence>
<dbReference type="PANTHER" id="PTHR30163:SF8">
    <property type="entry name" value="LYTIC MUREIN TRANSGLYCOSYLASE"/>
    <property type="match status" value="1"/>
</dbReference>
<dbReference type="EMBL" id="WBJY01000004">
    <property type="protein sequence ID" value="KAB1646826.1"/>
    <property type="molecule type" value="Genomic_DNA"/>
</dbReference>
<dbReference type="OrthoDB" id="9796191at2"/>
<dbReference type="Pfam" id="PF13406">
    <property type="entry name" value="SLT_2"/>
    <property type="match status" value="1"/>
</dbReference>
<keyword evidence="2" id="KW-0812">Transmembrane</keyword>
<name>A0A6H9WJE1_9MICO</name>
<dbReference type="SUPFAM" id="SSF53955">
    <property type="entry name" value="Lysozyme-like"/>
    <property type="match status" value="1"/>
</dbReference>
<dbReference type="GO" id="GO:0009253">
    <property type="term" value="P:peptidoglycan catabolic process"/>
    <property type="evidence" value="ECO:0007669"/>
    <property type="project" value="TreeGrafter"/>
</dbReference>
<dbReference type="InterPro" id="IPR043426">
    <property type="entry name" value="MltB-like"/>
</dbReference>
<evidence type="ECO:0000256" key="1">
    <source>
        <dbReference type="SAM" id="MobiDB-lite"/>
    </source>
</evidence>
<keyword evidence="2" id="KW-1133">Transmembrane helix</keyword>
<organism evidence="4 5">
    <name type="scientific">Pseudoclavibacter endophyticus</name>
    <dbReference type="NCBI Taxonomy" id="1778590"/>
    <lineage>
        <taxon>Bacteria</taxon>
        <taxon>Bacillati</taxon>
        <taxon>Actinomycetota</taxon>
        <taxon>Actinomycetes</taxon>
        <taxon>Micrococcales</taxon>
        <taxon>Microbacteriaceae</taxon>
        <taxon>Pseudoclavibacter</taxon>
    </lineage>
</organism>